<evidence type="ECO:0000256" key="1">
    <source>
        <dbReference type="SAM" id="MobiDB-lite"/>
    </source>
</evidence>
<evidence type="ECO:0000313" key="4">
    <source>
        <dbReference type="Proteomes" id="UP001569200"/>
    </source>
</evidence>
<proteinExistence type="predicted"/>
<evidence type="ECO:0000256" key="2">
    <source>
        <dbReference type="SAM" id="Phobius"/>
    </source>
</evidence>
<evidence type="ECO:0000313" key="3">
    <source>
        <dbReference type="EMBL" id="MEZ8181783.1"/>
    </source>
</evidence>
<accession>A0ABV4LTM8</accession>
<dbReference type="EMBL" id="JBGOOW010000015">
    <property type="protein sequence ID" value="MEZ8181783.1"/>
    <property type="molecule type" value="Genomic_DNA"/>
</dbReference>
<keyword evidence="2" id="KW-1133">Transmembrane helix</keyword>
<keyword evidence="2" id="KW-0812">Transmembrane</keyword>
<dbReference type="RefSeq" id="WP_368084743.1">
    <property type="nucleotide sequence ID" value="NZ_JBGONW010000019.1"/>
</dbReference>
<feature type="region of interest" description="Disordered" evidence="1">
    <location>
        <begin position="143"/>
        <end position="169"/>
    </location>
</feature>
<keyword evidence="2" id="KW-0472">Membrane</keyword>
<feature type="transmembrane region" description="Helical" evidence="2">
    <location>
        <begin position="9"/>
        <end position="30"/>
    </location>
</feature>
<feature type="transmembrane region" description="Helical" evidence="2">
    <location>
        <begin position="75"/>
        <end position="95"/>
    </location>
</feature>
<gene>
    <name evidence="3" type="ORF">ACED33_13930</name>
</gene>
<feature type="transmembrane region" description="Helical" evidence="2">
    <location>
        <begin position="115"/>
        <end position="132"/>
    </location>
</feature>
<name>A0ABV4LTM8_VIBSP</name>
<organism evidence="3 4">
    <name type="scientific">Vibrio splendidus</name>
    <dbReference type="NCBI Taxonomy" id="29497"/>
    <lineage>
        <taxon>Bacteria</taxon>
        <taxon>Pseudomonadati</taxon>
        <taxon>Pseudomonadota</taxon>
        <taxon>Gammaproteobacteria</taxon>
        <taxon>Vibrionales</taxon>
        <taxon>Vibrionaceae</taxon>
        <taxon>Vibrio</taxon>
    </lineage>
</organism>
<reference evidence="3 4" key="1">
    <citation type="submission" date="2024-06" db="EMBL/GenBank/DDBJ databases">
        <authorList>
            <person name="Steensen K."/>
            <person name="Seneca J."/>
            <person name="Bartlau N."/>
            <person name="Yu A.X."/>
            <person name="Polz M.F."/>
        </authorList>
    </citation>
    <scope>NUCLEOTIDE SEQUENCE [LARGE SCALE GENOMIC DNA]</scope>
    <source>
        <strain evidence="3 4">1F145</strain>
    </source>
</reference>
<dbReference type="Proteomes" id="UP001569200">
    <property type="component" value="Unassembled WGS sequence"/>
</dbReference>
<comment type="caution">
    <text evidence="3">The sequence shown here is derived from an EMBL/GenBank/DDBJ whole genome shotgun (WGS) entry which is preliminary data.</text>
</comment>
<sequence>MLGFILKALIYIFLVSLSIAVISFELLNIFEYQDGLSDVSTIEIIFFISFLVLLKRYWVYTKQTSLHWWHIISTPFLWHGKFITAALLCASTIVFIDLFEGTEQFKNLLLLEQSYDQIFSFSIILLCLYIAVPSKDLILNPGSDTPLETPNNDNDTKQAQTDAEVTNAQ</sequence>
<keyword evidence="4" id="KW-1185">Reference proteome</keyword>
<feature type="transmembrane region" description="Helical" evidence="2">
    <location>
        <begin position="36"/>
        <end position="54"/>
    </location>
</feature>
<protein>
    <submittedName>
        <fullName evidence="3">Uncharacterized protein</fullName>
    </submittedName>
</protein>